<dbReference type="KEGG" id="vg:40100999"/>
<reference evidence="1 2" key="1">
    <citation type="submission" date="2018-02" db="EMBL/GenBank/DDBJ databases">
        <authorList>
            <person name="Ashman T.L."/>
            <person name="Iles K.S."/>
            <person name="Zack K.M."/>
            <person name="Garlena R.A."/>
            <person name="Russell D.A."/>
            <person name="Pope W.H."/>
            <person name="Jacobs-Sera D."/>
            <person name="Hatfull G.F."/>
        </authorList>
    </citation>
    <scope>NUCLEOTIDE SEQUENCE [LARGE SCALE GENOMIC DNA]</scope>
</reference>
<dbReference type="EMBL" id="MG925343">
    <property type="protein sequence ID" value="AVJ49765.1"/>
    <property type="molecule type" value="Genomic_DNA"/>
</dbReference>
<dbReference type="RefSeq" id="YP_009624159.1">
    <property type="nucleotide sequence ID" value="NC_042117.1"/>
</dbReference>
<organism evidence="1 2">
    <name type="scientific">Microbacterium phage Golden</name>
    <dbReference type="NCBI Taxonomy" id="2099624"/>
    <lineage>
        <taxon>Viruses</taxon>
        <taxon>Duplodnaviria</taxon>
        <taxon>Heunggongvirae</taxon>
        <taxon>Uroviricota</taxon>
        <taxon>Caudoviricetes</taxon>
        <taxon>Kojivirus</taxon>
        <taxon>Kojivirus golden</taxon>
    </lineage>
</organism>
<sequence>MSFQLGTFATDDIPGFKAILREWPSLPVDLHLDDLPAGDGALFYRARMTETEWVFRLELTGDDVASVLAKADQVSSALNPKVHGLQDFTPNAAGDWVWQGVLGSAISWERDSIIWFAQDGVCRLAGEAVVVTPNPYGYATGSPTVLSSSVESVLPVGGNTSAFPIVEFRGVLNTVQAFTLNGMQVSGPLTAAQTLVLDFEQMDFYIKTTATGAKVRNVADRFTNFQRLEGTDSISLTAGVTAGTFTSATARVNSRRI</sequence>
<evidence type="ECO:0000313" key="2">
    <source>
        <dbReference type="Proteomes" id="UP000241292"/>
    </source>
</evidence>
<dbReference type="GeneID" id="40100999"/>
<dbReference type="Proteomes" id="UP000241292">
    <property type="component" value="Segment"/>
</dbReference>
<keyword evidence="2" id="KW-1185">Reference proteome</keyword>
<protein>
    <submittedName>
        <fullName evidence="1">Minor tail protein</fullName>
    </submittedName>
</protein>
<proteinExistence type="predicted"/>
<evidence type="ECO:0000313" key="1">
    <source>
        <dbReference type="EMBL" id="AVJ49765.1"/>
    </source>
</evidence>
<dbReference type="OrthoDB" id="10218at10239"/>
<accession>A0A2P1CFL3</accession>
<name>A0A2P1CFL3_9CAUD</name>
<gene>
    <name evidence="1" type="primary">18</name>
    <name evidence="1" type="ORF">PBI_GOLDEN_18</name>
</gene>